<name>A0A0E0JNR4_ORYPU</name>
<proteinExistence type="predicted"/>
<dbReference type="OMA" id="ASAHCAN"/>
<protein>
    <submittedName>
        <fullName evidence="1">Uncharacterized protein</fullName>
    </submittedName>
</protein>
<dbReference type="EnsemblPlants" id="OPUNC01G30070.1">
    <property type="protein sequence ID" value="OPUNC01G30070.1"/>
    <property type="gene ID" value="OPUNC01G30070"/>
</dbReference>
<keyword evidence="2" id="KW-1185">Reference proteome</keyword>
<dbReference type="eggNOG" id="ENOG502R4PT">
    <property type="taxonomic scope" value="Eukaryota"/>
</dbReference>
<sequence length="203" mass="22441">MEAFPYLQAPILRFLVGSVYGVPAIRSQDVIGCGYNLNGIQRIKVGGALWIPITQPDENAHYGGRFQQCDRRIKGRSHFCCINCRLMQVHIGIGMAMAQRLVECAATFGQPIHVLDRLCRQCLRVFCSESCPDHLSHQHPDGNAAAALVEPIIIEQTNGWAAIELGQLPAGLAQNIQMVLSEDGRDMCPIQRLRPGCLFVIFS</sequence>
<reference evidence="1" key="2">
    <citation type="submission" date="2018-05" db="EMBL/GenBank/DDBJ databases">
        <title>OpunRS2 (Oryza punctata Reference Sequence Version 2).</title>
        <authorList>
            <person name="Zhang J."/>
            <person name="Kudrna D."/>
            <person name="Lee S."/>
            <person name="Talag J."/>
            <person name="Welchert J."/>
            <person name="Wing R.A."/>
        </authorList>
    </citation>
    <scope>NUCLEOTIDE SEQUENCE [LARGE SCALE GENOMIC DNA]</scope>
</reference>
<organism evidence="1">
    <name type="scientific">Oryza punctata</name>
    <name type="common">Red rice</name>
    <dbReference type="NCBI Taxonomy" id="4537"/>
    <lineage>
        <taxon>Eukaryota</taxon>
        <taxon>Viridiplantae</taxon>
        <taxon>Streptophyta</taxon>
        <taxon>Embryophyta</taxon>
        <taxon>Tracheophyta</taxon>
        <taxon>Spermatophyta</taxon>
        <taxon>Magnoliopsida</taxon>
        <taxon>Liliopsida</taxon>
        <taxon>Poales</taxon>
        <taxon>Poaceae</taxon>
        <taxon>BOP clade</taxon>
        <taxon>Oryzoideae</taxon>
        <taxon>Oryzeae</taxon>
        <taxon>Oryzinae</taxon>
        <taxon>Oryza</taxon>
    </lineage>
</organism>
<dbReference type="AlphaFoldDB" id="A0A0E0JNR4"/>
<dbReference type="Gramene" id="OPUNC01G30070.1">
    <property type="protein sequence ID" value="OPUNC01G30070.1"/>
    <property type="gene ID" value="OPUNC01G30070"/>
</dbReference>
<dbReference type="Proteomes" id="UP000026962">
    <property type="component" value="Chromosome 1"/>
</dbReference>
<reference evidence="1" key="1">
    <citation type="submission" date="2015-04" db="UniProtKB">
        <authorList>
            <consortium name="EnsemblPlants"/>
        </authorList>
    </citation>
    <scope>IDENTIFICATION</scope>
</reference>
<evidence type="ECO:0000313" key="2">
    <source>
        <dbReference type="Proteomes" id="UP000026962"/>
    </source>
</evidence>
<evidence type="ECO:0000313" key="1">
    <source>
        <dbReference type="EnsemblPlants" id="OPUNC01G30070.1"/>
    </source>
</evidence>
<accession>A0A0E0JNR4</accession>
<dbReference type="HOGENOM" id="CLU_094374_0_0_1"/>